<keyword evidence="2" id="KW-1185">Reference proteome</keyword>
<evidence type="ECO:0000313" key="1">
    <source>
        <dbReference type="EMBL" id="MCW8088032.1"/>
    </source>
</evidence>
<organism evidence="1 2">
    <name type="scientific">Sabulicella glaciei</name>
    <dbReference type="NCBI Taxonomy" id="2984948"/>
    <lineage>
        <taxon>Bacteria</taxon>
        <taxon>Pseudomonadati</taxon>
        <taxon>Pseudomonadota</taxon>
        <taxon>Alphaproteobacteria</taxon>
        <taxon>Acetobacterales</taxon>
        <taxon>Acetobacteraceae</taxon>
        <taxon>Sabulicella</taxon>
    </lineage>
</organism>
<dbReference type="EMBL" id="JAPFQI010000025">
    <property type="protein sequence ID" value="MCW8088032.1"/>
    <property type="molecule type" value="Genomic_DNA"/>
</dbReference>
<protein>
    <submittedName>
        <fullName evidence="1">Uncharacterized protein</fullName>
    </submittedName>
</protein>
<dbReference type="Proteomes" id="UP001526430">
    <property type="component" value="Unassembled WGS sequence"/>
</dbReference>
<proteinExistence type="predicted"/>
<evidence type="ECO:0000313" key="2">
    <source>
        <dbReference type="Proteomes" id="UP001526430"/>
    </source>
</evidence>
<name>A0ABT3P0T9_9PROT</name>
<reference evidence="1 2" key="1">
    <citation type="submission" date="2022-10" db="EMBL/GenBank/DDBJ databases">
        <title>Roseococcus glaciei nov., sp. nov., isolated from glacier.</title>
        <authorList>
            <person name="Liu Q."/>
            <person name="Xin Y.-H."/>
        </authorList>
    </citation>
    <scope>NUCLEOTIDE SEQUENCE [LARGE SCALE GENOMIC DNA]</scope>
    <source>
        <strain evidence="1 2">MDT2-1-1</strain>
    </source>
</reference>
<gene>
    <name evidence="1" type="ORF">OF850_20720</name>
</gene>
<accession>A0ABT3P0T9</accession>
<sequence>MVQPPGAADDATLLLRVEAFLAAPKIFAVRPQWKSFGDKLEFSVALDIEGVTEPGFRLGGRAQRDLLEQDVTLHLSHGPLGPKGRFQNFERLDWRPRAPHTNTQPHPDQTLVWLHLPGSHRHALSDNAAHPSGLRHAMVDNLPFARPFPQDPQDWSGFAQLVSMLWNVKELGDVEGPPWQDRLAPLGGRAP</sequence>
<comment type="caution">
    <text evidence="1">The sequence shown here is derived from an EMBL/GenBank/DDBJ whole genome shotgun (WGS) entry which is preliminary data.</text>
</comment>
<dbReference type="RefSeq" id="WP_301592236.1">
    <property type="nucleotide sequence ID" value="NZ_JAPFQI010000025.1"/>
</dbReference>